<dbReference type="AlphaFoldDB" id="A0A6V7P8Y7"/>
<evidence type="ECO:0000256" key="1">
    <source>
        <dbReference type="ARBA" id="ARBA00006974"/>
    </source>
</evidence>
<name>A0A6V7P8Y7_ANACO</name>
<feature type="region of interest" description="Disordered" evidence="2">
    <location>
        <begin position="14"/>
        <end position="53"/>
    </location>
</feature>
<reference evidence="3" key="1">
    <citation type="submission" date="2020-07" db="EMBL/GenBank/DDBJ databases">
        <authorList>
            <person name="Lin J."/>
        </authorList>
    </citation>
    <scope>NUCLEOTIDE SEQUENCE</scope>
</reference>
<evidence type="ECO:0000256" key="2">
    <source>
        <dbReference type="SAM" id="MobiDB-lite"/>
    </source>
</evidence>
<sequence length="144" mass="15761">MAKLNKLKSMIKRLNSSGSGRRVSRTTSGSSIPHDDDDSMWQQPSEEPKFGADGAVDEHLDVVPRGLHPVYVGKSRRRYLVSTDLIGHPLFSVLVERSGGGGGTSSAVIVGCEVVLFEHLLWMLRNGDVHPELTPDDLVDFYAC</sequence>
<evidence type="ECO:0000313" key="3">
    <source>
        <dbReference type="EMBL" id="CAD1827285.1"/>
    </source>
</evidence>
<gene>
    <name evidence="3" type="ORF">CB5_LOCUS10496</name>
</gene>
<dbReference type="Pfam" id="PF02519">
    <property type="entry name" value="Auxin_inducible"/>
    <property type="match status" value="1"/>
</dbReference>
<dbReference type="PANTHER" id="PTHR35296:SF8">
    <property type="entry name" value="SMALL AUXIN-UP RNA-RELATED"/>
    <property type="match status" value="1"/>
</dbReference>
<protein>
    <submittedName>
        <fullName evidence="3">Uncharacterized protein</fullName>
    </submittedName>
</protein>
<feature type="compositionally biased region" description="Low complexity" evidence="2">
    <location>
        <begin position="16"/>
        <end position="31"/>
    </location>
</feature>
<dbReference type="InterPro" id="IPR003676">
    <property type="entry name" value="SAUR_fam"/>
</dbReference>
<dbReference type="GO" id="GO:0009733">
    <property type="term" value="P:response to auxin"/>
    <property type="evidence" value="ECO:0007669"/>
    <property type="project" value="InterPro"/>
</dbReference>
<comment type="similarity">
    <text evidence="1">Belongs to the ARG7 family.</text>
</comment>
<dbReference type="PANTHER" id="PTHR35296">
    <property type="entry name" value="EXPRESSED PROTEIN"/>
    <property type="match status" value="1"/>
</dbReference>
<proteinExistence type="inferred from homology"/>
<accession>A0A6V7P8Y7</accession>
<organism evidence="3">
    <name type="scientific">Ananas comosus var. bracteatus</name>
    <name type="common">red pineapple</name>
    <dbReference type="NCBI Taxonomy" id="296719"/>
    <lineage>
        <taxon>Eukaryota</taxon>
        <taxon>Viridiplantae</taxon>
        <taxon>Streptophyta</taxon>
        <taxon>Embryophyta</taxon>
        <taxon>Tracheophyta</taxon>
        <taxon>Spermatophyta</taxon>
        <taxon>Magnoliopsida</taxon>
        <taxon>Liliopsida</taxon>
        <taxon>Poales</taxon>
        <taxon>Bromeliaceae</taxon>
        <taxon>Bromelioideae</taxon>
        <taxon>Ananas</taxon>
    </lineage>
</organism>
<dbReference type="EMBL" id="LR862146">
    <property type="protein sequence ID" value="CAD1827285.1"/>
    <property type="molecule type" value="Genomic_DNA"/>
</dbReference>